<protein>
    <recommendedName>
        <fullName evidence="2">DUF6418 domain-containing protein</fullName>
    </recommendedName>
</protein>
<dbReference type="EMBL" id="CAXIXY010000003">
    <property type="protein sequence ID" value="CAL2080127.1"/>
    <property type="molecule type" value="Genomic_DNA"/>
</dbReference>
<dbReference type="Pfam" id="PF19982">
    <property type="entry name" value="DUF6418"/>
    <property type="match status" value="1"/>
</dbReference>
<evidence type="ECO:0000313" key="4">
    <source>
        <dbReference type="Proteomes" id="UP001497416"/>
    </source>
</evidence>
<accession>A0ABM9NV81</accession>
<dbReference type="RefSeq" id="WP_348710730.1">
    <property type="nucleotide sequence ID" value="NZ_CAXIXY010000003.1"/>
</dbReference>
<evidence type="ECO:0000259" key="2">
    <source>
        <dbReference type="Pfam" id="PF19982"/>
    </source>
</evidence>
<feature type="transmembrane region" description="Helical" evidence="1">
    <location>
        <begin position="63"/>
        <end position="84"/>
    </location>
</feature>
<dbReference type="Proteomes" id="UP001497416">
    <property type="component" value="Unassembled WGS sequence"/>
</dbReference>
<keyword evidence="1" id="KW-1133">Transmembrane helix</keyword>
<gene>
    <name evidence="3" type="ORF">T190607A01A_10977</name>
</gene>
<name>A0ABM9NV81_9FLAO</name>
<evidence type="ECO:0000313" key="3">
    <source>
        <dbReference type="EMBL" id="CAL2080127.1"/>
    </source>
</evidence>
<reference evidence="3 4" key="1">
    <citation type="submission" date="2024-05" db="EMBL/GenBank/DDBJ databases">
        <authorList>
            <person name="Duchaud E."/>
        </authorList>
    </citation>
    <scope>NUCLEOTIDE SEQUENCE [LARGE SCALE GENOMIC DNA]</scope>
    <source>
        <strain evidence="3">Ena-SAMPLE-TAB-13-05-2024-13:56:06:370-140302</strain>
    </source>
</reference>
<sequence>MIIATNIALIIIALIILIYILERDLGLFLLSFIILLQYIWMFCSILVIENGIYINEQGRNGYFVYSGFILLLFYVTSLLSLIFYKKTFGTLFKKTPSFKFKIGELKDINIASILIGTILGIAYFNLFNSPIPLFSEEVTKFNFWEHAKYPFLKSIIGNVIAFAGFGAALLYRFKKRTSIFYLTLYLGYLILMDQKFTGFLIAIYGILVALYFSSNVRVQFKLKWILNKYLITIVIALFCLVYYKYSVKEPFKYMGLTPLESVFYRAFGLQAHVFWGTTEHYIYNGTPNTWNLSELWKGMHVLMREFWPWSYEAYVSVTTRGVSWTNAYPSILLRIFPLPIALLVNMLLLSVVGFFQSLLATFIERRSFVLSIVFFQLLMWVSYAYTMAYFNKLIIPFILLFALSFFTFLINKTRKNESEN</sequence>
<evidence type="ECO:0000256" key="1">
    <source>
        <dbReference type="SAM" id="Phobius"/>
    </source>
</evidence>
<keyword evidence="1" id="KW-0812">Transmembrane</keyword>
<keyword evidence="1" id="KW-0472">Membrane</keyword>
<comment type="caution">
    <text evidence="3">The sequence shown here is derived from an EMBL/GenBank/DDBJ whole genome shotgun (WGS) entry which is preliminary data.</text>
</comment>
<keyword evidence="4" id="KW-1185">Reference proteome</keyword>
<feature type="transmembrane region" description="Helical" evidence="1">
    <location>
        <begin position="185"/>
        <end position="212"/>
    </location>
</feature>
<feature type="transmembrane region" description="Helical" evidence="1">
    <location>
        <begin position="367"/>
        <end position="387"/>
    </location>
</feature>
<feature type="transmembrane region" description="Helical" evidence="1">
    <location>
        <begin position="28"/>
        <end position="48"/>
    </location>
</feature>
<feature type="transmembrane region" description="Helical" evidence="1">
    <location>
        <begin position="6"/>
        <end position="21"/>
    </location>
</feature>
<proteinExistence type="predicted"/>
<dbReference type="InterPro" id="IPR046303">
    <property type="entry name" value="DUF6418"/>
</dbReference>
<feature type="domain" description="DUF6418" evidence="2">
    <location>
        <begin position="294"/>
        <end position="400"/>
    </location>
</feature>
<feature type="transmembrane region" description="Helical" evidence="1">
    <location>
        <begin position="393"/>
        <end position="410"/>
    </location>
</feature>
<feature type="transmembrane region" description="Helical" evidence="1">
    <location>
        <begin position="108"/>
        <end position="131"/>
    </location>
</feature>
<organism evidence="3 4">
    <name type="scientific">Tenacibaculum platacis</name>
    <dbReference type="NCBI Taxonomy" id="3137852"/>
    <lineage>
        <taxon>Bacteria</taxon>
        <taxon>Pseudomonadati</taxon>
        <taxon>Bacteroidota</taxon>
        <taxon>Flavobacteriia</taxon>
        <taxon>Flavobacteriales</taxon>
        <taxon>Flavobacteriaceae</taxon>
        <taxon>Tenacibaculum</taxon>
    </lineage>
</organism>
<feature type="transmembrane region" description="Helical" evidence="1">
    <location>
        <begin position="224"/>
        <end position="243"/>
    </location>
</feature>
<feature type="transmembrane region" description="Helical" evidence="1">
    <location>
        <begin position="151"/>
        <end position="173"/>
    </location>
</feature>
<feature type="transmembrane region" description="Helical" evidence="1">
    <location>
        <begin position="331"/>
        <end position="355"/>
    </location>
</feature>